<gene>
    <name evidence="6" type="ORF">SCD_n02114</name>
</gene>
<dbReference type="eggNOG" id="COG0421">
    <property type="taxonomic scope" value="Bacteria"/>
</dbReference>
<evidence type="ECO:0000313" key="6">
    <source>
        <dbReference type="EMBL" id="BAN35924.1"/>
    </source>
</evidence>
<dbReference type="PANTHER" id="PTHR43317:SF1">
    <property type="entry name" value="THERMOSPERMINE SYNTHASE ACAULIS5"/>
    <property type="match status" value="1"/>
</dbReference>
<feature type="active site" description="Proton acceptor" evidence="4">
    <location>
        <position position="143"/>
    </location>
</feature>
<dbReference type="Proteomes" id="UP000015559">
    <property type="component" value="Chromosome"/>
</dbReference>
<dbReference type="InterPro" id="IPR030374">
    <property type="entry name" value="PABS"/>
</dbReference>
<evidence type="ECO:0000256" key="4">
    <source>
        <dbReference type="PROSITE-ProRule" id="PRU00354"/>
    </source>
</evidence>
<dbReference type="PANTHER" id="PTHR43317">
    <property type="entry name" value="THERMOSPERMINE SYNTHASE ACAULIS5"/>
    <property type="match status" value="1"/>
</dbReference>
<feature type="domain" description="PABS" evidence="5">
    <location>
        <begin position="1"/>
        <end position="220"/>
    </location>
</feature>
<evidence type="ECO:0000256" key="2">
    <source>
        <dbReference type="ARBA" id="ARBA00022679"/>
    </source>
</evidence>
<dbReference type="GO" id="GO:0016740">
    <property type="term" value="F:transferase activity"/>
    <property type="evidence" value="ECO:0007669"/>
    <property type="project" value="UniProtKB-UniRule"/>
</dbReference>
<evidence type="ECO:0000256" key="1">
    <source>
        <dbReference type="ARBA" id="ARBA00007867"/>
    </source>
</evidence>
<dbReference type="KEGG" id="sdr:SCD_n02114"/>
<dbReference type="EMBL" id="AP013066">
    <property type="protein sequence ID" value="BAN35924.1"/>
    <property type="molecule type" value="Genomic_DNA"/>
</dbReference>
<organism evidence="6 7">
    <name type="scientific">Sulfuricella denitrificans (strain DSM 22764 / NBRC 105220 / skB26)</name>
    <dbReference type="NCBI Taxonomy" id="1163617"/>
    <lineage>
        <taxon>Bacteria</taxon>
        <taxon>Pseudomonadati</taxon>
        <taxon>Pseudomonadota</taxon>
        <taxon>Betaproteobacteria</taxon>
        <taxon>Nitrosomonadales</taxon>
        <taxon>Sulfuricellaceae</taxon>
        <taxon>Sulfuricella</taxon>
    </lineage>
</organism>
<dbReference type="InterPro" id="IPR029063">
    <property type="entry name" value="SAM-dependent_MTases_sf"/>
</dbReference>
<evidence type="ECO:0000313" key="7">
    <source>
        <dbReference type="Proteomes" id="UP000015559"/>
    </source>
</evidence>
<dbReference type="STRING" id="1163617.SCD_n02114"/>
<dbReference type="Pfam" id="PF01564">
    <property type="entry name" value="Spermine_synth"/>
    <property type="match status" value="1"/>
</dbReference>
<proteinExistence type="inferred from homology"/>
<keyword evidence="3 4" id="KW-0620">Polyamine biosynthesis</keyword>
<keyword evidence="2 4" id="KW-0808">Transferase</keyword>
<sequence>MGMFFGRRIHKAVAAGDVVDVSERDGVRSLHLGSQTVQSSMRISAPNELELAYTRSMMGLLLFNPDPVRFLMVGLGGGSLAKFVYHRMPATRIAAVELNSQVAAAARAYFQLPPEDERFEVVIAEGGQYVADHPDSADVLMVDGFDGVSLADSLVTQRYYDDCASALSERGILAVNLWGSDKNFDAYLQRIETSFNGLTLCLPTEKHGNIVVFGFKRSPGNPRWDDLRQRARELEQTYGLEFLKFVEGLRSLNTHTEKRLLI</sequence>
<dbReference type="RefSeq" id="WP_009205120.1">
    <property type="nucleotide sequence ID" value="NC_022357.1"/>
</dbReference>
<evidence type="ECO:0000259" key="5">
    <source>
        <dbReference type="PROSITE" id="PS51006"/>
    </source>
</evidence>
<dbReference type="HOGENOM" id="CLU_060070_1_0_4"/>
<keyword evidence="7" id="KW-1185">Reference proteome</keyword>
<dbReference type="PROSITE" id="PS51006">
    <property type="entry name" value="PABS_2"/>
    <property type="match status" value="1"/>
</dbReference>
<reference evidence="6 7" key="1">
    <citation type="journal article" date="2012" name="Appl. Environ. Microbiol.">
        <title>Draft genome sequence of a psychrotolerant sulfur-oxidizing bacterium, Sulfuricella denitrificans skB26, and proteomic insights into cold adaptation.</title>
        <authorList>
            <person name="Watanabe T."/>
            <person name="Kojima H."/>
            <person name="Fukui M."/>
        </authorList>
    </citation>
    <scope>NUCLEOTIDE SEQUENCE [LARGE SCALE GENOMIC DNA]</scope>
    <source>
        <strain evidence="7">skB26</strain>
    </source>
</reference>
<dbReference type="AlphaFoldDB" id="S6AMB4"/>
<dbReference type="Gene3D" id="3.40.50.150">
    <property type="entry name" value="Vaccinia Virus protein VP39"/>
    <property type="match status" value="1"/>
</dbReference>
<accession>S6AMB4</accession>
<comment type="similarity">
    <text evidence="1">Belongs to the spermidine/spermine synthase family.</text>
</comment>
<dbReference type="NCBIfam" id="NF003380">
    <property type="entry name" value="PRK04457.1"/>
    <property type="match status" value="1"/>
</dbReference>
<protein>
    <submittedName>
        <fullName evidence="6">Spermidine synthase</fullName>
    </submittedName>
</protein>
<evidence type="ECO:0000256" key="3">
    <source>
        <dbReference type="ARBA" id="ARBA00023115"/>
    </source>
</evidence>
<dbReference type="GO" id="GO:0006596">
    <property type="term" value="P:polyamine biosynthetic process"/>
    <property type="evidence" value="ECO:0007669"/>
    <property type="project" value="UniProtKB-UniRule"/>
</dbReference>
<dbReference type="SUPFAM" id="SSF53335">
    <property type="entry name" value="S-adenosyl-L-methionine-dependent methyltransferases"/>
    <property type="match status" value="1"/>
</dbReference>
<name>S6AMB4_SULDS</name>